<dbReference type="SMART" id="SM00647">
    <property type="entry name" value="IBR"/>
    <property type="match status" value="1"/>
</dbReference>
<dbReference type="Pfam" id="PF26191">
    <property type="entry name" value="RING-HC_RBR_RNF216"/>
    <property type="match status" value="1"/>
</dbReference>
<dbReference type="PROSITE" id="PS51873">
    <property type="entry name" value="TRIAD"/>
    <property type="match status" value="1"/>
</dbReference>
<dbReference type="InterPro" id="IPR013083">
    <property type="entry name" value="Znf_RING/FYVE/PHD"/>
</dbReference>
<feature type="domain" description="RING-type" evidence="8">
    <location>
        <begin position="59"/>
        <end position="311"/>
    </location>
</feature>
<evidence type="ECO:0000256" key="7">
    <source>
        <dbReference type="ARBA" id="ARBA00022833"/>
    </source>
</evidence>
<evidence type="ECO:0000256" key="5">
    <source>
        <dbReference type="ARBA" id="ARBA00022771"/>
    </source>
</evidence>
<keyword evidence="10" id="KW-1185">Reference proteome</keyword>
<evidence type="ECO:0000256" key="2">
    <source>
        <dbReference type="ARBA" id="ARBA00022679"/>
    </source>
</evidence>
<keyword evidence="3" id="KW-0479">Metal-binding</keyword>
<dbReference type="GO" id="GO:0016740">
    <property type="term" value="F:transferase activity"/>
    <property type="evidence" value="ECO:0007669"/>
    <property type="project" value="UniProtKB-KW"/>
</dbReference>
<evidence type="ECO:0000313" key="10">
    <source>
        <dbReference type="Proteomes" id="UP001530293"/>
    </source>
</evidence>
<comment type="caution">
    <text evidence="9">The sequence shown here is derived from an EMBL/GenBank/DDBJ whole genome shotgun (WGS) entry which is preliminary data.</text>
</comment>
<dbReference type="EMBL" id="JALLBG020000101">
    <property type="protein sequence ID" value="KAL3764788.1"/>
    <property type="molecule type" value="Genomic_DNA"/>
</dbReference>
<evidence type="ECO:0000259" key="8">
    <source>
        <dbReference type="PROSITE" id="PS51873"/>
    </source>
</evidence>
<dbReference type="InterPro" id="IPR051628">
    <property type="entry name" value="LUBAC_E3_Ligases"/>
</dbReference>
<dbReference type="InterPro" id="IPR047544">
    <property type="entry name" value="RING-HC_RBR_RNF216"/>
</dbReference>
<evidence type="ECO:0000256" key="3">
    <source>
        <dbReference type="ARBA" id="ARBA00022723"/>
    </source>
</evidence>
<protein>
    <recommendedName>
        <fullName evidence="8">RING-type domain-containing protein</fullName>
    </recommendedName>
</protein>
<dbReference type="AlphaFoldDB" id="A0ABD3MM00"/>
<keyword evidence="6" id="KW-0833">Ubl conjugation pathway</keyword>
<dbReference type="InterPro" id="IPR044066">
    <property type="entry name" value="TRIAD_supradom"/>
</dbReference>
<keyword evidence="4" id="KW-0677">Repeat</keyword>
<gene>
    <name evidence="9" type="ORF">ACHAWU_006205</name>
</gene>
<name>A0ABD3MM00_9STRA</name>
<proteinExistence type="predicted"/>
<organism evidence="9 10">
    <name type="scientific">Discostella pseudostelligera</name>
    <dbReference type="NCBI Taxonomy" id="259834"/>
    <lineage>
        <taxon>Eukaryota</taxon>
        <taxon>Sar</taxon>
        <taxon>Stramenopiles</taxon>
        <taxon>Ochrophyta</taxon>
        <taxon>Bacillariophyta</taxon>
        <taxon>Coscinodiscophyceae</taxon>
        <taxon>Thalassiosirophycidae</taxon>
        <taxon>Stephanodiscales</taxon>
        <taxon>Stephanodiscaceae</taxon>
        <taxon>Discostella</taxon>
    </lineage>
</organism>
<dbReference type="PANTHER" id="PTHR22770">
    <property type="entry name" value="UBIQUITIN CONJUGATING ENZYME 7 INTERACTING PROTEIN-RELATED"/>
    <property type="match status" value="1"/>
</dbReference>
<sequence>MTVLAEEGIKSSVSSSSLPSSTYFIPDERFAAAAIGGRVDVIGGDSATTSSAPMKRKTAHLVCQCCFVEYEFHSMVSCHYGGHLFCMECLRKHTEQRVFGNGNFGKVCAIAAGQKQLEQGPDDQRESNGNENALELLCMASDCVSGFDDRVLSKALPTKVLDRYDELRFKANIERANMPDVSTCPKCDFTAVVAIHRDPRKHLLFNCPKCHFNSCRLCHEEYHPNIPRCDLVESKIETSGRNKVEEAMTSALIRCCPRISCRKKLLKSGGCNKLKCACGCLICNVCRVEIPATIGYDHFCRTPHCNHAKCGICPLFADTTASDAKRIANAAKKAAESVLKAEGVSVDVASIMQGPPPMKRQC</sequence>
<dbReference type="Gene3D" id="3.30.40.10">
    <property type="entry name" value="Zinc/RING finger domain, C3HC4 (zinc finger)"/>
    <property type="match status" value="1"/>
</dbReference>
<evidence type="ECO:0000256" key="6">
    <source>
        <dbReference type="ARBA" id="ARBA00022786"/>
    </source>
</evidence>
<dbReference type="PANTHER" id="PTHR22770:SF47">
    <property type="entry name" value="E3 UBIQUITIN-PROTEIN LIGASE RNF216"/>
    <property type="match status" value="1"/>
</dbReference>
<accession>A0ABD3MM00</accession>
<keyword evidence="7" id="KW-0862">Zinc</keyword>
<dbReference type="SUPFAM" id="SSF57850">
    <property type="entry name" value="RING/U-box"/>
    <property type="match status" value="2"/>
</dbReference>
<reference evidence="9 10" key="1">
    <citation type="submission" date="2024-10" db="EMBL/GenBank/DDBJ databases">
        <title>Updated reference genomes for cyclostephanoid diatoms.</title>
        <authorList>
            <person name="Roberts W.R."/>
            <person name="Alverson A.J."/>
        </authorList>
    </citation>
    <scope>NUCLEOTIDE SEQUENCE [LARGE SCALE GENOMIC DNA]</scope>
    <source>
        <strain evidence="9 10">AJA232-27</strain>
    </source>
</reference>
<dbReference type="InterPro" id="IPR002867">
    <property type="entry name" value="IBR_dom"/>
</dbReference>
<dbReference type="Pfam" id="PF26200">
    <property type="entry name" value="Rcat_RNF216"/>
    <property type="match status" value="1"/>
</dbReference>
<evidence type="ECO:0000256" key="4">
    <source>
        <dbReference type="ARBA" id="ARBA00022737"/>
    </source>
</evidence>
<comment type="pathway">
    <text evidence="1">Protein modification; protein ubiquitination.</text>
</comment>
<evidence type="ECO:0000313" key="9">
    <source>
        <dbReference type="EMBL" id="KAL3764788.1"/>
    </source>
</evidence>
<keyword evidence="5" id="KW-0863">Zinc-finger</keyword>
<evidence type="ECO:0000256" key="1">
    <source>
        <dbReference type="ARBA" id="ARBA00004906"/>
    </source>
</evidence>
<dbReference type="Proteomes" id="UP001530293">
    <property type="component" value="Unassembled WGS sequence"/>
</dbReference>
<keyword evidence="2" id="KW-0808">Transferase</keyword>
<dbReference type="GO" id="GO:0008270">
    <property type="term" value="F:zinc ion binding"/>
    <property type="evidence" value="ECO:0007669"/>
    <property type="project" value="UniProtKB-KW"/>
</dbReference>
<dbReference type="Pfam" id="PF01485">
    <property type="entry name" value="IBR"/>
    <property type="match status" value="1"/>
</dbReference>